<dbReference type="SUPFAM" id="SSF63748">
    <property type="entry name" value="Tudor/PWWP/MBT"/>
    <property type="match status" value="1"/>
</dbReference>
<reference evidence="9" key="2">
    <citation type="submission" date="2023-06" db="EMBL/GenBank/DDBJ databases">
        <authorList>
            <person name="Ma L."/>
            <person name="Liu K.-W."/>
            <person name="Li Z."/>
            <person name="Hsiao Y.-Y."/>
            <person name="Qi Y."/>
            <person name="Fu T."/>
            <person name="Tang G."/>
            <person name="Zhang D."/>
            <person name="Sun W.-H."/>
            <person name="Liu D.-K."/>
            <person name="Li Y."/>
            <person name="Chen G.-Z."/>
            <person name="Liu X.-D."/>
            <person name="Liao X.-Y."/>
            <person name="Jiang Y.-T."/>
            <person name="Yu X."/>
            <person name="Hao Y."/>
            <person name="Huang J."/>
            <person name="Zhao X.-W."/>
            <person name="Ke S."/>
            <person name="Chen Y.-Y."/>
            <person name="Wu W.-L."/>
            <person name="Hsu J.-L."/>
            <person name="Lin Y.-F."/>
            <person name="Huang M.-D."/>
            <person name="Li C.-Y."/>
            <person name="Huang L."/>
            <person name="Wang Z.-W."/>
            <person name="Zhao X."/>
            <person name="Zhong W.-Y."/>
            <person name="Peng D.-H."/>
            <person name="Ahmad S."/>
            <person name="Lan S."/>
            <person name="Zhang J.-S."/>
            <person name="Tsai W.-C."/>
            <person name="Van De Peer Y."/>
            <person name="Liu Z.-J."/>
        </authorList>
    </citation>
    <scope>NUCLEOTIDE SEQUENCE</scope>
    <source>
        <strain evidence="9">CP</strain>
        <tissue evidence="9">Leaves</tissue>
    </source>
</reference>
<dbReference type="InterPro" id="IPR016024">
    <property type="entry name" value="ARM-type_fold"/>
</dbReference>
<feature type="compositionally biased region" description="Basic and acidic residues" evidence="8">
    <location>
        <begin position="406"/>
        <end position="423"/>
    </location>
</feature>
<feature type="compositionally biased region" description="Low complexity" evidence="8">
    <location>
        <begin position="546"/>
        <end position="559"/>
    </location>
</feature>
<sequence>MAYADKTLEEQLVEVGGRLASPPSNTEELLSLLDHTESILSRVQQSPSESMTKALDPSLKALVANELLRHSDTDVKIFVACCISEITRITAPEAPYEDDLMKEIFQMIVEAFENLSDMSGRSYAKLVSILETVAKVRSCVVMLDLECDGLILDMFRHFFKTIRDSHPDSVLSSMETIMTLVLEESEEISPELLTSLLDSVKKENKAVLPIVRKLGEKVITSCAAKLKPLLKEAVQSTGASFNDYLKIVATVCNEACSNPDPNDKNSSGENLADDSKLSDRTVSDELPQVVGNTESGSLEVVSPTDKSSKSVMSNGTAQIDKCSSRVSNSPNNSDHSRTESERENMENPDKKAAEINEVNSSTSDGLSVKQSVEQLDNEDKAGVQQSPGEDDRDALPPQEPDVVCPSRDKPSSKGSTKEGSEKSRKQKGKSLKNATENEAALSSGLKKKIGGTNKSGAKSSKITTKEEKHGQEADIGETAPLTDISPKKDIEATSDSEDKLLKHTVKKGHTGTSSEGESRGKREKDKTQTQKGKDIFQDDEAEQVSLKKMVSSSKSTTKASNKEQSRSDGNKSKKKRVKGSEKASEEPGKDKGLDKDIVGSRIKVWWPDDAMFYNGVIESFDPATKKHKVHYDDGDEEILLLKDERWEFINDDTAMDVVESADPQTPEVTPEMERKRKAKSESGSVSKKAKKSVPHSETNVGIKLKEDEDSTRKSDDAMKPRGRPRGSSSSKVRASAPKTVGKSVGGSSETENKSKDSTGKMKDKTPKTELAKSKVKFDGDSKSKDDQPKPSSKAQGDGSKSGRKAKGTSATPKSVSKASANGDPAKGTPELTKAGNGENSSKAESSKVKEQESEGRSETKRRRKA</sequence>
<dbReference type="GO" id="GO:0051301">
    <property type="term" value="P:cell division"/>
    <property type="evidence" value="ECO:0007669"/>
    <property type="project" value="UniProtKB-KW"/>
</dbReference>
<reference evidence="9" key="1">
    <citation type="journal article" date="2023" name="Nat. Commun.">
        <title>Diploid and tetraploid genomes of Acorus and the evolution of monocots.</title>
        <authorList>
            <person name="Ma L."/>
            <person name="Liu K.W."/>
            <person name="Li Z."/>
            <person name="Hsiao Y.Y."/>
            <person name="Qi Y."/>
            <person name="Fu T."/>
            <person name="Tang G.D."/>
            <person name="Zhang D."/>
            <person name="Sun W.H."/>
            <person name="Liu D.K."/>
            <person name="Li Y."/>
            <person name="Chen G.Z."/>
            <person name="Liu X.D."/>
            <person name="Liao X.Y."/>
            <person name="Jiang Y.T."/>
            <person name="Yu X."/>
            <person name="Hao Y."/>
            <person name="Huang J."/>
            <person name="Zhao X.W."/>
            <person name="Ke S."/>
            <person name="Chen Y.Y."/>
            <person name="Wu W.L."/>
            <person name="Hsu J.L."/>
            <person name="Lin Y.F."/>
            <person name="Huang M.D."/>
            <person name="Li C.Y."/>
            <person name="Huang L."/>
            <person name="Wang Z.W."/>
            <person name="Zhao X."/>
            <person name="Zhong W.Y."/>
            <person name="Peng D.H."/>
            <person name="Ahmad S."/>
            <person name="Lan S."/>
            <person name="Zhang J.S."/>
            <person name="Tsai W.C."/>
            <person name="Van de Peer Y."/>
            <person name="Liu Z.J."/>
        </authorList>
    </citation>
    <scope>NUCLEOTIDE SEQUENCE</scope>
    <source>
        <strain evidence="9">CP</strain>
    </source>
</reference>
<organism evidence="9 10">
    <name type="scientific">Acorus calamus</name>
    <name type="common">Sweet flag</name>
    <dbReference type="NCBI Taxonomy" id="4465"/>
    <lineage>
        <taxon>Eukaryota</taxon>
        <taxon>Viridiplantae</taxon>
        <taxon>Streptophyta</taxon>
        <taxon>Embryophyta</taxon>
        <taxon>Tracheophyta</taxon>
        <taxon>Spermatophyta</taxon>
        <taxon>Magnoliopsida</taxon>
        <taxon>Liliopsida</taxon>
        <taxon>Acoraceae</taxon>
        <taxon>Acorus</taxon>
    </lineage>
</organism>
<evidence type="ECO:0000256" key="3">
    <source>
        <dbReference type="ARBA" id="ARBA00022763"/>
    </source>
</evidence>
<dbReference type="GO" id="GO:0007064">
    <property type="term" value="P:mitotic sister chromatid cohesion"/>
    <property type="evidence" value="ECO:0007669"/>
    <property type="project" value="InterPro"/>
</dbReference>
<dbReference type="Proteomes" id="UP001180020">
    <property type="component" value="Unassembled WGS sequence"/>
</dbReference>
<gene>
    <name evidence="9" type="ORF">QJS10_CPA02g01266</name>
</gene>
<evidence type="ECO:0000256" key="8">
    <source>
        <dbReference type="SAM" id="MobiDB-lite"/>
    </source>
</evidence>
<accession>A0AAV9FEJ3</accession>
<feature type="compositionally biased region" description="Basic and acidic residues" evidence="8">
    <location>
        <begin position="485"/>
        <end position="501"/>
    </location>
</feature>
<feature type="compositionally biased region" description="Basic and acidic residues" evidence="8">
    <location>
        <begin position="560"/>
        <end position="571"/>
    </location>
</feature>
<feature type="compositionally biased region" description="Basic and acidic residues" evidence="8">
    <location>
        <begin position="273"/>
        <end position="283"/>
    </location>
</feature>
<evidence type="ECO:0000313" key="10">
    <source>
        <dbReference type="Proteomes" id="UP001180020"/>
    </source>
</evidence>
<feature type="compositionally biased region" description="Polar residues" evidence="8">
    <location>
        <begin position="256"/>
        <end position="269"/>
    </location>
</feature>
<evidence type="ECO:0000256" key="1">
    <source>
        <dbReference type="ARBA" id="ARBA00004123"/>
    </source>
</evidence>
<dbReference type="Gene3D" id="2.30.30.140">
    <property type="match status" value="1"/>
</dbReference>
<dbReference type="AlphaFoldDB" id="A0AAV9FEJ3"/>
<feature type="compositionally biased region" description="Polar residues" evidence="8">
    <location>
        <begin position="324"/>
        <end position="333"/>
    </location>
</feature>
<feature type="region of interest" description="Disordered" evidence="8">
    <location>
        <begin position="654"/>
        <end position="865"/>
    </location>
</feature>
<feature type="compositionally biased region" description="Basic and acidic residues" evidence="8">
    <location>
        <begin position="463"/>
        <end position="472"/>
    </location>
</feature>
<proteinExistence type="predicted"/>
<keyword evidence="2" id="KW-0132">Cell division</keyword>
<protein>
    <submittedName>
        <fullName evidence="9">Uncharacterized protein</fullName>
    </submittedName>
</protein>
<evidence type="ECO:0000256" key="6">
    <source>
        <dbReference type="ARBA" id="ARBA00023242"/>
    </source>
</evidence>
<evidence type="ECO:0000256" key="4">
    <source>
        <dbReference type="ARBA" id="ARBA00022776"/>
    </source>
</evidence>
<feature type="compositionally biased region" description="Basic and acidic residues" evidence="8">
    <location>
        <begin position="334"/>
        <end position="354"/>
    </location>
</feature>
<dbReference type="GO" id="GO:0000785">
    <property type="term" value="C:chromatin"/>
    <property type="evidence" value="ECO:0007669"/>
    <property type="project" value="TreeGrafter"/>
</dbReference>
<dbReference type="PANTHER" id="PTHR12663:SF3">
    <property type="entry name" value="SISTER CHROMATID COHESION PROTEIN PDS5 HOMOLOG C"/>
    <property type="match status" value="1"/>
</dbReference>
<dbReference type="EMBL" id="JAUJYO010000002">
    <property type="protein sequence ID" value="KAK1322808.1"/>
    <property type="molecule type" value="Genomic_DNA"/>
</dbReference>
<keyword evidence="6" id="KW-0539">Nucleus</keyword>
<dbReference type="SUPFAM" id="SSF48371">
    <property type="entry name" value="ARM repeat"/>
    <property type="match status" value="1"/>
</dbReference>
<evidence type="ECO:0000256" key="7">
    <source>
        <dbReference type="ARBA" id="ARBA00023306"/>
    </source>
</evidence>
<feature type="compositionally biased region" description="Polar residues" evidence="8">
    <location>
        <begin position="452"/>
        <end position="462"/>
    </location>
</feature>
<keyword evidence="7" id="KW-0131">Cell cycle</keyword>
<feature type="region of interest" description="Disordered" evidence="8">
    <location>
        <begin position="256"/>
        <end position="597"/>
    </location>
</feature>
<dbReference type="PANTHER" id="PTHR12663">
    <property type="entry name" value="ANDROGEN INDUCED INHIBITOR OF PROLIFERATION AS3 / PDS5-RELATED"/>
    <property type="match status" value="1"/>
</dbReference>
<feature type="compositionally biased region" description="Basic and acidic residues" evidence="8">
    <location>
        <begin position="578"/>
        <end position="597"/>
    </location>
</feature>
<dbReference type="GO" id="GO:0005634">
    <property type="term" value="C:nucleus"/>
    <property type="evidence" value="ECO:0007669"/>
    <property type="project" value="UniProtKB-SubCell"/>
</dbReference>
<name>A0AAV9FEJ3_ACOCL</name>
<keyword evidence="10" id="KW-1185">Reference proteome</keyword>
<feature type="compositionally biased region" description="Polar residues" evidence="8">
    <location>
        <begin position="357"/>
        <end position="374"/>
    </location>
</feature>
<feature type="compositionally biased region" description="Polar residues" evidence="8">
    <location>
        <begin position="808"/>
        <end position="819"/>
    </location>
</feature>
<dbReference type="CDD" id="cd20404">
    <property type="entry name" value="Tudor_Agenet_AtEML-like"/>
    <property type="match status" value="1"/>
</dbReference>
<dbReference type="GO" id="GO:0006281">
    <property type="term" value="P:DNA repair"/>
    <property type="evidence" value="ECO:0007669"/>
    <property type="project" value="UniProtKB-KW"/>
</dbReference>
<keyword evidence="5" id="KW-0234">DNA repair</keyword>
<comment type="caution">
    <text evidence="9">The sequence shown here is derived from an EMBL/GenBank/DDBJ whole genome shotgun (WGS) entry which is preliminary data.</text>
</comment>
<evidence type="ECO:0000256" key="5">
    <source>
        <dbReference type="ARBA" id="ARBA00023204"/>
    </source>
</evidence>
<dbReference type="Pfam" id="PF20168">
    <property type="entry name" value="PDS5"/>
    <property type="match status" value="1"/>
</dbReference>
<dbReference type="InterPro" id="IPR039776">
    <property type="entry name" value="Pds5"/>
</dbReference>
<evidence type="ECO:0000256" key="2">
    <source>
        <dbReference type="ARBA" id="ARBA00022618"/>
    </source>
</evidence>
<evidence type="ECO:0000313" key="9">
    <source>
        <dbReference type="EMBL" id="KAK1322808.1"/>
    </source>
</evidence>
<feature type="compositionally biased region" description="Basic and acidic residues" evidence="8">
    <location>
        <begin position="844"/>
        <end position="858"/>
    </location>
</feature>
<feature type="compositionally biased region" description="Basic and acidic residues" evidence="8">
    <location>
        <begin position="703"/>
        <end position="719"/>
    </location>
</feature>
<keyword evidence="4" id="KW-0498">Mitosis</keyword>
<feature type="compositionally biased region" description="Basic and acidic residues" evidence="8">
    <location>
        <begin position="516"/>
        <end position="536"/>
    </location>
</feature>
<comment type="subcellular location">
    <subcellularLocation>
        <location evidence="1">Nucleus</location>
    </subcellularLocation>
</comment>
<dbReference type="GO" id="GO:0035825">
    <property type="term" value="P:homologous recombination"/>
    <property type="evidence" value="ECO:0007669"/>
    <property type="project" value="UniProtKB-ARBA"/>
</dbReference>
<keyword evidence="3" id="KW-0227">DNA damage</keyword>
<feature type="compositionally biased region" description="Basic and acidic residues" evidence="8">
    <location>
        <begin position="750"/>
        <end position="788"/>
    </location>
</feature>